<organism evidence="2 3">
    <name type="scientific">Pinctada imbricata</name>
    <name type="common">Atlantic pearl-oyster</name>
    <name type="synonym">Pinctada martensii</name>
    <dbReference type="NCBI Taxonomy" id="66713"/>
    <lineage>
        <taxon>Eukaryota</taxon>
        <taxon>Metazoa</taxon>
        <taxon>Spiralia</taxon>
        <taxon>Lophotrochozoa</taxon>
        <taxon>Mollusca</taxon>
        <taxon>Bivalvia</taxon>
        <taxon>Autobranchia</taxon>
        <taxon>Pteriomorphia</taxon>
        <taxon>Pterioida</taxon>
        <taxon>Pterioidea</taxon>
        <taxon>Pteriidae</taxon>
        <taxon>Pinctada</taxon>
    </lineage>
</organism>
<feature type="transmembrane region" description="Helical" evidence="1">
    <location>
        <begin position="150"/>
        <end position="175"/>
    </location>
</feature>
<gene>
    <name evidence="2" type="ORF">FSP39_016748</name>
</gene>
<sequence>DTTAIDTTTLETTLDDTTIEPTTLDTTTLEITTLETTTLRTTAFGQTTLETTIETTTLETTTDDKELSSTSAYEFPSTTLEFLKYLWTSQIQTTCTCESLWNTSGTNITYDELQTRLQKIRSALIVNKTDLSATRRKLISAEDDRQSSTIIGYVGASFISSVVFFLVIGDIFHVFKWLFCRCK</sequence>
<dbReference type="Proteomes" id="UP001186944">
    <property type="component" value="Unassembled WGS sequence"/>
</dbReference>
<evidence type="ECO:0000256" key="1">
    <source>
        <dbReference type="SAM" id="Phobius"/>
    </source>
</evidence>
<dbReference type="EMBL" id="VSWD01000013">
    <property type="protein sequence ID" value="KAK3084643.1"/>
    <property type="molecule type" value="Genomic_DNA"/>
</dbReference>
<feature type="non-terminal residue" evidence="2">
    <location>
        <position position="1"/>
    </location>
</feature>
<comment type="caution">
    <text evidence="2">The sequence shown here is derived from an EMBL/GenBank/DDBJ whole genome shotgun (WGS) entry which is preliminary data.</text>
</comment>
<reference evidence="2" key="1">
    <citation type="submission" date="2019-08" db="EMBL/GenBank/DDBJ databases">
        <title>The improved chromosome-level genome for the pearl oyster Pinctada fucata martensii using PacBio sequencing and Hi-C.</title>
        <authorList>
            <person name="Zheng Z."/>
        </authorList>
    </citation>
    <scope>NUCLEOTIDE SEQUENCE</scope>
    <source>
        <strain evidence="2">ZZ-2019</strain>
        <tissue evidence="2">Adductor muscle</tissue>
    </source>
</reference>
<keyword evidence="1" id="KW-0812">Transmembrane</keyword>
<proteinExistence type="predicted"/>
<protein>
    <submittedName>
        <fullName evidence="2">Uncharacterized protein</fullName>
    </submittedName>
</protein>
<dbReference type="AlphaFoldDB" id="A0AA88XFQ2"/>
<accession>A0AA88XFQ2</accession>
<keyword evidence="3" id="KW-1185">Reference proteome</keyword>
<evidence type="ECO:0000313" key="3">
    <source>
        <dbReference type="Proteomes" id="UP001186944"/>
    </source>
</evidence>
<keyword evidence="1" id="KW-1133">Transmembrane helix</keyword>
<keyword evidence="1" id="KW-0472">Membrane</keyword>
<evidence type="ECO:0000313" key="2">
    <source>
        <dbReference type="EMBL" id="KAK3084643.1"/>
    </source>
</evidence>
<name>A0AA88XFQ2_PINIB</name>